<dbReference type="STRING" id="102285.A0A0R3TZA0"/>
<feature type="transmembrane region" description="Helical" evidence="1">
    <location>
        <begin position="19"/>
        <end position="39"/>
    </location>
</feature>
<evidence type="ECO:0000256" key="1">
    <source>
        <dbReference type="SAM" id="Phobius"/>
    </source>
</evidence>
<dbReference type="OrthoDB" id="6228769at2759"/>
<dbReference type="WBParaSite" id="HNAJ_0001319901-mRNA-1">
    <property type="protein sequence ID" value="HNAJ_0001319901-mRNA-1"/>
    <property type="gene ID" value="HNAJ_0001319901"/>
</dbReference>
<reference evidence="2 3" key="2">
    <citation type="submission" date="2018-11" db="EMBL/GenBank/DDBJ databases">
        <authorList>
            <consortium name="Pathogen Informatics"/>
        </authorList>
    </citation>
    <scope>NUCLEOTIDE SEQUENCE [LARGE SCALE GENOMIC DNA]</scope>
</reference>
<dbReference type="AlphaFoldDB" id="A0A0R3TZA0"/>
<dbReference type="Proteomes" id="UP000278807">
    <property type="component" value="Unassembled WGS sequence"/>
</dbReference>
<reference evidence="4" key="1">
    <citation type="submission" date="2017-02" db="UniProtKB">
        <authorList>
            <consortium name="WormBaseParasite"/>
        </authorList>
    </citation>
    <scope>IDENTIFICATION</scope>
</reference>
<evidence type="ECO:0000313" key="4">
    <source>
        <dbReference type="WBParaSite" id="HNAJ_0001319901-mRNA-1"/>
    </source>
</evidence>
<sequence length="333" mass="38195">MNCTWEGIVSQQDWNVLDFTMIAIEWIGMIPNILAFFLLCQLDGKTRTSLLMLRTVVICAFLKLLINFIDDICPPSIETGIYGLDFFICGVWESRFVYWIFSIVGAHALIYFAAYRTMQIAEHLQFSFATSANIDLIYVAGLTIYSVMITFPQIVSVQFYGVGCQCGKKLNSDWGSELVYAQVYIFFSQVFIINSMILAICSMNIIKWIKNTPKESFYDTLNILHFKDDTLKMTQAYEKECGWSTSSMCIVPMTFTYTIAFSFDTTYQFVSAIGLTSHKQNDICHKIAQALLLIHPAAIPFVIFYYIPALRFRALRHWNQILVSIGQCRNIRS</sequence>
<feature type="transmembrane region" description="Helical" evidence="1">
    <location>
        <begin position="181"/>
        <end position="206"/>
    </location>
</feature>
<name>A0A0R3TZA0_RODNA</name>
<feature type="transmembrane region" description="Helical" evidence="1">
    <location>
        <begin position="96"/>
        <end position="115"/>
    </location>
</feature>
<accession>A0A0R3TZA0</accession>
<protein>
    <submittedName>
        <fullName evidence="4">G_PROTEIN_RECEP_F1_2 domain-containing protein</fullName>
    </submittedName>
</protein>
<feature type="transmembrane region" description="Helical" evidence="1">
    <location>
        <begin position="287"/>
        <end position="307"/>
    </location>
</feature>
<keyword evidence="1" id="KW-0812">Transmembrane</keyword>
<evidence type="ECO:0000313" key="3">
    <source>
        <dbReference type="Proteomes" id="UP000278807"/>
    </source>
</evidence>
<proteinExistence type="predicted"/>
<dbReference type="Gene3D" id="1.20.1070.10">
    <property type="entry name" value="Rhodopsin 7-helix transmembrane proteins"/>
    <property type="match status" value="1"/>
</dbReference>
<keyword evidence="1" id="KW-1133">Transmembrane helix</keyword>
<organism evidence="4">
    <name type="scientific">Rodentolepis nana</name>
    <name type="common">Dwarf tapeworm</name>
    <name type="synonym">Hymenolepis nana</name>
    <dbReference type="NCBI Taxonomy" id="102285"/>
    <lineage>
        <taxon>Eukaryota</taxon>
        <taxon>Metazoa</taxon>
        <taxon>Spiralia</taxon>
        <taxon>Lophotrochozoa</taxon>
        <taxon>Platyhelminthes</taxon>
        <taxon>Cestoda</taxon>
        <taxon>Eucestoda</taxon>
        <taxon>Cyclophyllidea</taxon>
        <taxon>Hymenolepididae</taxon>
        <taxon>Rodentolepis</taxon>
    </lineage>
</organism>
<evidence type="ECO:0000313" key="2">
    <source>
        <dbReference type="EMBL" id="VDO15156.1"/>
    </source>
</evidence>
<gene>
    <name evidence="2" type="ORF">HNAJ_LOCUS13173</name>
</gene>
<keyword evidence="3" id="KW-1185">Reference proteome</keyword>
<feature type="transmembrane region" description="Helical" evidence="1">
    <location>
        <begin position="136"/>
        <end position="161"/>
    </location>
</feature>
<dbReference type="EMBL" id="UZAE01015072">
    <property type="protein sequence ID" value="VDO15156.1"/>
    <property type="molecule type" value="Genomic_DNA"/>
</dbReference>
<feature type="transmembrane region" description="Helical" evidence="1">
    <location>
        <begin position="51"/>
        <end position="69"/>
    </location>
</feature>
<keyword evidence="1" id="KW-0472">Membrane</keyword>